<dbReference type="Gene3D" id="3.60.10.10">
    <property type="entry name" value="Endonuclease/exonuclease/phosphatase"/>
    <property type="match status" value="1"/>
</dbReference>
<dbReference type="AlphaFoldDB" id="A0AAV3NWR8"/>
<dbReference type="InterPro" id="IPR036691">
    <property type="entry name" value="Endo/exonu/phosph_ase_sf"/>
</dbReference>
<evidence type="ECO:0000313" key="1">
    <source>
        <dbReference type="EMBL" id="GAA0143566.1"/>
    </source>
</evidence>
<comment type="caution">
    <text evidence="1">The sequence shown here is derived from an EMBL/GenBank/DDBJ whole genome shotgun (WGS) entry which is preliminary data.</text>
</comment>
<proteinExistence type="predicted"/>
<gene>
    <name evidence="1" type="ORF">LIER_04222</name>
</gene>
<protein>
    <submittedName>
        <fullName evidence="1">Uncharacterized protein</fullName>
    </submittedName>
</protein>
<keyword evidence="2" id="KW-1185">Reference proteome</keyword>
<dbReference type="Proteomes" id="UP001454036">
    <property type="component" value="Unassembled WGS sequence"/>
</dbReference>
<dbReference type="EMBL" id="BAABME010000532">
    <property type="protein sequence ID" value="GAA0143566.1"/>
    <property type="molecule type" value="Genomic_DNA"/>
</dbReference>
<sequence>MESYEVGEWYLDNIPIVFMGYFNEVLHSCENVSQRRIRPTWQIDSFRQVVEDCGLVDLGYFGFPFTWSLHSTRARLDRALASKDWRNYYPEANVLHLTTNTSDHLHVLLNLGSHVISRAITKSMFRFEEGWCLFEESKDIVPEA</sequence>
<name>A0AAV3NWR8_LITER</name>
<reference evidence="1 2" key="1">
    <citation type="submission" date="2024-01" db="EMBL/GenBank/DDBJ databases">
        <title>The complete chloroplast genome sequence of Lithospermum erythrorhizon: insights into the phylogenetic relationship among Boraginaceae species and the maternal lineages of purple gromwells.</title>
        <authorList>
            <person name="Okada T."/>
            <person name="Watanabe K."/>
        </authorList>
    </citation>
    <scope>NUCLEOTIDE SEQUENCE [LARGE SCALE GENOMIC DNA]</scope>
</reference>
<dbReference type="PANTHER" id="PTHR33710:SF71">
    <property type="entry name" value="ENDONUCLEASE_EXONUCLEASE_PHOSPHATASE DOMAIN-CONTAINING PROTEIN"/>
    <property type="match status" value="1"/>
</dbReference>
<accession>A0AAV3NWR8</accession>
<evidence type="ECO:0000313" key="2">
    <source>
        <dbReference type="Proteomes" id="UP001454036"/>
    </source>
</evidence>
<organism evidence="1 2">
    <name type="scientific">Lithospermum erythrorhizon</name>
    <name type="common">Purple gromwell</name>
    <name type="synonym">Lithospermum officinale var. erythrorhizon</name>
    <dbReference type="NCBI Taxonomy" id="34254"/>
    <lineage>
        <taxon>Eukaryota</taxon>
        <taxon>Viridiplantae</taxon>
        <taxon>Streptophyta</taxon>
        <taxon>Embryophyta</taxon>
        <taxon>Tracheophyta</taxon>
        <taxon>Spermatophyta</taxon>
        <taxon>Magnoliopsida</taxon>
        <taxon>eudicotyledons</taxon>
        <taxon>Gunneridae</taxon>
        <taxon>Pentapetalae</taxon>
        <taxon>asterids</taxon>
        <taxon>lamiids</taxon>
        <taxon>Boraginales</taxon>
        <taxon>Boraginaceae</taxon>
        <taxon>Boraginoideae</taxon>
        <taxon>Lithospermeae</taxon>
        <taxon>Lithospermum</taxon>
    </lineage>
</organism>
<dbReference type="PANTHER" id="PTHR33710">
    <property type="entry name" value="BNAC02G09200D PROTEIN"/>
    <property type="match status" value="1"/>
</dbReference>
<dbReference type="SUPFAM" id="SSF56219">
    <property type="entry name" value="DNase I-like"/>
    <property type="match status" value="1"/>
</dbReference>